<name>A0A8S5V062_9CAUD</name>
<evidence type="ECO:0000256" key="1">
    <source>
        <dbReference type="SAM" id="MobiDB-lite"/>
    </source>
</evidence>
<organism evidence="2">
    <name type="scientific">Siphoviridae sp. ctBeL15</name>
    <dbReference type="NCBI Taxonomy" id="2825374"/>
    <lineage>
        <taxon>Viruses</taxon>
        <taxon>Duplodnaviria</taxon>
        <taxon>Heunggongvirae</taxon>
        <taxon>Uroviricota</taxon>
        <taxon>Caudoviricetes</taxon>
    </lineage>
</organism>
<proteinExistence type="predicted"/>
<reference evidence="2" key="1">
    <citation type="journal article" date="2021" name="Proc. Natl. Acad. Sci. U.S.A.">
        <title>A Catalog of Tens of Thousands of Viruses from Human Metagenomes Reveals Hidden Associations with Chronic Diseases.</title>
        <authorList>
            <person name="Tisza M.J."/>
            <person name="Buck C.B."/>
        </authorList>
    </citation>
    <scope>NUCLEOTIDE SEQUENCE</scope>
    <source>
        <strain evidence="2">CtBeL15</strain>
    </source>
</reference>
<dbReference type="EMBL" id="BK016176">
    <property type="protein sequence ID" value="DAG00011.1"/>
    <property type="molecule type" value="Genomic_DNA"/>
</dbReference>
<accession>A0A8S5V062</accession>
<feature type="region of interest" description="Disordered" evidence="1">
    <location>
        <begin position="557"/>
        <end position="596"/>
    </location>
</feature>
<evidence type="ECO:0000313" key="2">
    <source>
        <dbReference type="EMBL" id="DAG00011.1"/>
    </source>
</evidence>
<sequence length="596" mass="66893">MEQEKRRNLTSELQSVACGTYPEIFQRFNALAEQYGNMPAGALASAFSRVSMSQSARVNPYIQNRRVQAISSLPEDFTKNTVAEMLTAPLGNEQGLRQVEHGLEFTAYPLFHTRKMYQDLLTYHSYIAPEFTDKDTAKNDEFWREWKLLEKLRRKLDVKTTAHKLAGQAVQEGKVFYYPRVSVDKPHNKVNYAFMQQLPSDWVKIVGFNSVSKYTVAFNMMYFLKPGCEPAQFGDLFKPYWGIFTQVAARPPKGAGTRYVYAAKNTINMNRFTELKTAAEQGGGVLPGDPDVYYQNGKWCYWVTLPVDAVYPFEIDDAQTAVVSPLTGLFLSFIQIAQYEQIQLELVQNPLISLLTGEIEYDDNSTRQQSDSYKLSNAGWELFRTRFYDELAENNTSGIGWYAAPLKNMELHQLAEAPSATKISSAGYGYTMAKAGLSALIPTSDEPRAGVANISLQIESKFAEQIYRCYERMMQGIMDGLNLKYSWRFAMFGNLAEDEKTFENARQGMTLGILPQTMLYMAMLDMSVMDDMAISRAVKESGIMDLRLPLVTSYNAKQSESGLPPQAAHDMNPGGRPTSEGAPGTEGQEASEDAGG</sequence>
<protein>
    <submittedName>
        <fullName evidence="2">Portal protein</fullName>
    </submittedName>
</protein>